<evidence type="ECO:0000313" key="2">
    <source>
        <dbReference type="EMBL" id="SFC60712.1"/>
    </source>
</evidence>
<dbReference type="OrthoDB" id="6290425at2"/>
<sequence length="148" mass="16530">MKKLPLILCMSSVLGLVACGSDEVVAQMPACDSQDVLELTTEILKEEAKSQLFFAMLKKAGKPAEDLPYKKAVELRGRSEELGKVIDIVDEAVEKKNMKYYDINMDNQDTAEKKVWCKADMKAEKGTKMAINYIAQFVGDDVEVEVVF</sequence>
<keyword evidence="1" id="KW-0732">Signal</keyword>
<dbReference type="AlphaFoldDB" id="A0A1I1KKB4"/>
<dbReference type="PROSITE" id="PS51257">
    <property type="entry name" value="PROKAR_LIPOPROTEIN"/>
    <property type="match status" value="1"/>
</dbReference>
<dbReference type="STRING" id="1123010.SAMN02745724_02077"/>
<proteinExistence type="predicted"/>
<dbReference type="EMBL" id="FOLO01000013">
    <property type="protein sequence ID" value="SFC60712.1"/>
    <property type="molecule type" value="Genomic_DNA"/>
</dbReference>
<feature type="signal peptide" evidence="1">
    <location>
        <begin position="1"/>
        <end position="26"/>
    </location>
</feature>
<dbReference type="Proteomes" id="UP000198862">
    <property type="component" value="Unassembled WGS sequence"/>
</dbReference>
<evidence type="ECO:0000313" key="3">
    <source>
        <dbReference type="Proteomes" id="UP000198862"/>
    </source>
</evidence>
<gene>
    <name evidence="2" type="ORF">SAMN02745724_02077</name>
</gene>
<accession>A0A1I1KKB4</accession>
<reference evidence="2 3" key="1">
    <citation type="submission" date="2016-10" db="EMBL/GenBank/DDBJ databases">
        <authorList>
            <person name="de Groot N.N."/>
        </authorList>
    </citation>
    <scope>NUCLEOTIDE SEQUENCE [LARGE SCALE GENOMIC DNA]</scope>
    <source>
        <strain evidence="2 3">DSM 6059</strain>
    </source>
</reference>
<feature type="chain" id="PRO_5011629505" description="Lipoprotein" evidence="1">
    <location>
        <begin position="27"/>
        <end position="148"/>
    </location>
</feature>
<evidence type="ECO:0008006" key="4">
    <source>
        <dbReference type="Google" id="ProtNLM"/>
    </source>
</evidence>
<keyword evidence="3" id="KW-1185">Reference proteome</keyword>
<evidence type="ECO:0000256" key="1">
    <source>
        <dbReference type="SAM" id="SignalP"/>
    </source>
</evidence>
<organism evidence="2 3">
    <name type="scientific">Pseudoalteromonas denitrificans DSM 6059</name>
    <dbReference type="NCBI Taxonomy" id="1123010"/>
    <lineage>
        <taxon>Bacteria</taxon>
        <taxon>Pseudomonadati</taxon>
        <taxon>Pseudomonadota</taxon>
        <taxon>Gammaproteobacteria</taxon>
        <taxon>Alteromonadales</taxon>
        <taxon>Pseudoalteromonadaceae</taxon>
        <taxon>Pseudoalteromonas</taxon>
    </lineage>
</organism>
<dbReference type="RefSeq" id="WP_091983408.1">
    <property type="nucleotide sequence ID" value="NZ_FOLO01000013.1"/>
</dbReference>
<name>A0A1I1KKB4_9GAMM</name>
<protein>
    <recommendedName>
        <fullName evidence="4">Lipoprotein</fullName>
    </recommendedName>
</protein>